<feature type="region of interest" description="Disordered" evidence="2">
    <location>
        <begin position="1"/>
        <end position="25"/>
    </location>
</feature>
<keyword evidence="1" id="KW-0813">Transport</keyword>
<keyword evidence="1 3" id="KW-0472">Membrane</keyword>
<organism evidence="4 5">
    <name type="scientific">Roseibium salinum</name>
    <dbReference type="NCBI Taxonomy" id="1604349"/>
    <lineage>
        <taxon>Bacteria</taxon>
        <taxon>Pseudomonadati</taxon>
        <taxon>Pseudomonadota</taxon>
        <taxon>Alphaproteobacteria</taxon>
        <taxon>Hyphomicrobiales</taxon>
        <taxon>Stappiaceae</taxon>
        <taxon>Roseibium</taxon>
    </lineage>
</organism>
<sequence>MSGSSQNDGKDGPPEETSEADLSERRDRLNRMLEGQRAAEDAERASRKSDTSGYAQAVKHSSEFIAGIVAGGGIGWLCDQWLGTSPFGLIVFLLIGFLAGVLNVLRAAGEISQPGTRIKRDDTQDDGKK</sequence>
<proteinExistence type="inferred from homology"/>
<dbReference type="InterPro" id="IPR016989">
    <property type="entry name" value="Atp1_alphaprobac"/>
</dbReference>
<dbReference type="RefSeq" id="WP_265963545.1">
    <property type="nucleotide sequence ID" value="NZ_JAPEVI010000003.1"/>
</dbReference>
<gene>
    <name evidence="4" type="ORF">ON753_15620</name>
</gene>
<reference evidence="4 5" key="1">
    <citation type="journal article" date="2016" name="Int. J. Syst. Evol. Microbiol.">
        <title>Labrenzia salina sp. nov., isolated from the rhizosphere of the halophyte Arthrocnemum macrostachyum.</title>
        <authorList>
            <person name="Camacho M."/>
            <person name="Redondo-Gomez S."/>
            <person name="Rodriguez-Llorente I."/>
            <person name="Rohde M."/>
            <person name="Sproer C."/>
            <person name="Schumann P."/>
            <person name="Klenk H.P."/>
            <person name="Montero-Calasanz M.D.C."/>
        </authorList>
    </citation>
    <scope>NUCLEOTIDE SEQUENCE [LARGE SCALE GENOMIC DNA]</scope>
    <source>
        <strain evidence="4 5">DSM 29163</strain>
    </source>
</reference>
<name>A0ABT3R3P8_9HYPH</name>
<comment type="function">
    <text evidence="1">A possible function for this protein is to guide the assembly of the membrane sector of the ATPase enzyme complex.</text>
</comment>
<dbReference type="PIRSF" id="PIRSF032126">
    <property type="entry name" value="F0F1_ATP_synthase_subunit_I"/>
    <property type="match status" value="1"/>
</dbReference>
<dbReference type="Proteomes" id="UP001300261">
    <property type="component" value="Unassembled WGS sequence"/>
</dbReference>
<protein>
    <recommendedName>
        <fullName evidence="1">ATP synthase protein I</fullName>
    </recommendedName>
</protein>
<dbReference type="InterPro" id="IPR032820">
    <property type="entry name" value="ATPase_put"/>
</dbReference>
<evidence type="ECO:0000256" key="2">
    <source>
        <dbReference type="SAM" id="MobiDB-lite"/>
    </source>
</evidence>
<feature type="compositionally biased region" description="Basic and acidic residues" evidence="2">
    <location>
        <begin position="37"/>
        <end position="50"/>
    </location>
</feature>
<comment type="caution">
    <text evidence="4">The sequence shown here is derived from an EMBL/GenBank/DDBJ whole genome shotgun (WGS) entry which is preliminary data.</text>
</comment>
<keyword evidence="3" id="KW-0812">Transmembrane</keyword>
<feature type="transmembrane region" description="Helical" evidence="3">
    <location>
        <begin position="64"/>
        <end position="83"/>
    </location>
</feature>
<dbReference type="EMBL" id="JAPEVI010000003">
    <property type="protein sequence ID" value="MCX2723782.1"/>
    <property type="molecule type" value="Genomic_DNA"/>
</dbReference>
<keyword evidence="1" id="KW-0406">Ion transport</keyword>
<feature type="transmembrane region" description="Helical" evidence="3">
    <location>
        <begin position="89"/>
        <end position="109"/>
    </location>
</feature>
<accession>A0ABT3R3P8</accession>
<keyword evidence="5" id="KW-1185">Reference proteome</keyword>
<comment type="similarity">
    <text evidence="1">Belongs to the bacterial AtpI family.</text>
</comment>
<feature type="region of interest" description="Disordered" evidence="2">
    <location>
        <begin position="34"/>
        <end position="53"/>
    </location>
</feature>
<dbReference type="Pfam" id="PF09527">
    <property type="entry name" value="ATPase_gene1"/>
    <property type="match status" value="1"/>
</dbReference>
<keyword evidence="3" id="KW-1133">Transmembrane helix</keyword>
<evidence type="ECO:0000256" key="3">
    <source>
        <dbReference type="SAM" id="Phobius"/>
    </source>
</evidence>
<evidence type="ECO:0000256" key="1">
    <source>
        <dbReference type="PIRNR" id="PIRNR032126"/>
    </source>
</evidence>
<keyword evidence="1" id="KW-0375">Hydrogen ion transport</keyword>
<evidence type="ECO:0000313" key="4">
    <source>
        <dbReference type="EMBL" id="MCX2723782.1"/>
    </source>
</evidence>
<evidence type="ECO:0000313" key="5">
    <source>
        <dbReference type="Proteomes" id="UP001300261"/>
    </source>
</evidence>